<name>E4YSU9_OIKDI</name>
<proteinExistence type="predicted"/>
<feature type="region of interest" description="Disordered" evidence="1">
    <location>
        <begin position="119"/>
        <end position="143"/>
    </location>
</feature>
<reference evidence="2" key="1">
    <citation type="journal article" date="2010" name="Science">
        <title>Plasticity of animal genome architecture unmasked by rapid evolution of a pelagic tunicate.</title>
        <authorList>
            <person name="Denoeud F."/>
            <person name="Henriet S."/>
            <person name="Mungpakdee S."/>
            <person name="Aury J.M."/>
            <person name="Da Silva C."/>
            <person name="Brinkmann H."/>
            <person name="Mikhaleva J."/>
            <person name="Olsen L.C."/>
            <person name="Jubin C."/>
            <person name="Canestro C."/>
            <person name="Bouquet J.M."/>
            <person name="Danks G."/>
            <person name="Poulain J."/>
            <person name="Campsteijn C."/>
            <person name="Adamski M."/>
            <person name="Cross I."/>
            <person name="Yadetie F."/>
            <person name="Muffato M."/>
            <person name="Louis A."/>
            <person name="Butcher S."/>
            <person name="Tsagkogeorga G."/>
            <person name="Konrad A."/>
            <person name="Singh S."/>
            <person name="Jensen M.F."/>
            <person name="Cong E.H."/>
            <person name="Eikeseth-Otteraa H."/>
            <person name="Noel B."/>
            <person name="Anthouard V."/>
            <person name="Porcel B.M."/>
            <person name="Kachouri-Lafond R."/>
            <person name="Nishino A."/>
            <person name="Ugolini M."/>
            <person name="Chourrout P."/>
            <person name="Nishida H."/>
            <person name="Aasland R."/>
            <person name="Huzurbazar S."/>
            <person name="Westhof E."/>
            <person name="Delsuc F."/>
            <person name="Lehrach H."/>
            <person name="Reinhardt R."/>
            <person name="Weissenbach J."/>
            <person name="Roy S.W."/>
            <person name="Artiguenave F."/>
            <person name="Postlethwait J.H."/>
            <person name="Manak J.R."/>
            <person name="Thompson E.M."/>
            <person name="Jaillon O."/>
            <person name="Du Pasquier L."/>
            <person name="Boudinot P."/>
            <person name="Liberles D.A."/>
            <person name="Volff J.N."/>
            <person name="Philippe H."/>
            <person name="Lenhard B."/>
            <person name="Roest Crollius H."/>
            <person name="Wincker P."/>
            <person name="Chourrout D."/>
        </authorList>
    </citation>
    <scope>NUCLEOTIDE SEQUENCE [LARGE SCALE GENOMIC DNA]</scope>
</reference>
<dbReference type="EMBL" id="FN655253">
    <property type="protein sequence ID" value="CBY38538.1"/>
    <property type="molecule type" value="Genomic_DNA"/>
</dbReference>
<organism evidence="2">
    <name type="scientific">Oikopleura dioica</name>
    <name type="common">Tunicate</name>
    <dbReference type="NCBI Taxonomy" id="34765"/>
    <lineage>
        <taxon>Eukaryota</taxon>
        <taxon>Metazoa</taxon>
        <taxon>Chordata</taxon>
        <taxon>Tunicata</taxon>
        <taxon>Appendicularia</taxon>
        <taxon>Copelata</taxon>
        <taxon>Oikopleuridae</taxon>
        <taxon>Oikopleura</taxon>
    </lineage>
</organism>
<dbReference type="Proteomes" id="UP000011014">
    <property type="component" value="Unassembled WGS sequence"/>
</dbReference>
<gene>
    <name evidence="2" type="ORF">GSOID_T00032488001</name>
</gene>
<dbReference type="AlphaFoldDB" id="E4YSU9"/>
<evidence type="ECO:0000256" key="1">
    <source>
        <dbReference type="SAM" id="MobiDB-lite"/>
    </source>
</evidence>
<evidence type="ECO:0000313" key="2">
    <source>
        <dbReference type="EMBL" id="CBY38538.1"/>
    </source>
</evidence>
<sequence>MTGSRSASPPKTYSHFCDKNFVKFNLTINWSFYPQGLKIIGNFINFKFQYFSSFKSGSIPRQVGGNRQVIYDRGARQEELRQAMGTEYETADLEGVDGHLYKGRVRKLPNLVRKTLDEEDLNRSLDSPAPADVHTPPTAPEKS</sequence>
<accession>E4YSU9</accession>
<protein>
    <submittedName>
        <fullName evidence="2">Uncharacterized protein</fullName>
    </submittedName>
</protein>